<keyword evidence="2" id="KW-0784">Thiamine biosynthesis</keyword>
<dbReference type="InterPro" id="IPR036206">
    <property type="entry name" value="ThiamineP_synth_sf"/>
</dbReference>
<dbReference type="Gene3D" id="3.20.20.70">
    <property type="entry name" value="Aldolase class I"/>
    <property type="match status" value="1"/>
</dbReference>
<dbReference type="GO" id="GO:0004789">
    <property type="term" value="F:thiamine-phosphate diphosphorylase activity"/>
    <property type="evidence" value="ECO:0007669"/>
    <property type="project" value="TreeGrafter"/>
</dbReference>
<dbReference type="EMBL" id="JAEQMG010000132">
    <property type="protein sequence ID" value="MBK6089407.1"/>
    <property type="molecule type" value="Genomic_DNA"/>
</dbReference>
<dbReference type="AlphaFoldDB" id="A0A934WT09"/>
<gene>
    <name evidence="4" type="ORF">JKK62_12275</name>
</gene>
<protein>
    <submittedName>
        <fullName evidence="4">Thiamine phosphate synthase</fullName>
    </submittedName>
</protein>
<comment type="pathway">
    <text evidence="1">Cofactor biosynthesis; thiamine diphosphate biosynthesis.</text>
</comment>
<dbReference type="PANTHER" id="PTHR20857">
    <property type="entry name" value="THIAMINE-PHOSPHATE PYROPHOSPHORYLASE"/>
    <property type="match status" value="1"/>
</dbReference>
<dbReference type="GO" id="GO:0005737">
    <property type="term" value="C:cytoplasm"/>
    <property type="evidence" value="ECO:0007669"/>
    <property type="project" value="TreeGrafter"/>
</dbReference>
<sequence>MCKIICITNRLLCGKDFIGHLEAVAAAHPDAVILREKGLSEADYLRLAEQTKAICEKQQTLLILHSFPNAAKALSHKAIHLPMPMLRHLSDRERAYFSVLGASCHSVEEAKEAERLGCTYITASNVFETDCKKGLPGKGVEFLREICESVNIDVYALGGITARNIAELMRSGADGACIMSGFMKSENPEILMEELHNAIS</sequence>
<evidence type="ECO:0000313" key="4">
    <source>
        <dbReference type="EMBL" id="MBK6089407.1"/>
    </source>
</evidence>
<evidence type="ECO:0000259" key="3">
    <source>
        <dbReference type="Pfam" id="PF02581"/>
    </source>
</evidence>
<evidence type="ECO:0000256" key="1">
    <source>
        <dbReference type="ARBA" id="ARBA00004948"/>
    </source>
</evidence>
<proteinExistence type="predicted"/>
<dbReference type="Proteomes" id="UP000633365">
    <property type="component" value="Unassembled WGS sequence"/>
</dbReference>
<feature type="domain" description="Thiamine phosphate synthase/TenI" evidence="3">
    <location>
        <begin position="5"/>
        <end position="181"/>
    </location>
</feature>
<name>A0A934WT09_9FIRM</name>
<dbReference type="PANTHER" id="PTHR20857:SF15">
    <property type="entry name" value="THIAMINE-PHOSPHATE SYNTHASE"/>
    <property type="match status" value="1"/>
</dbReference>
<dbReference type="InterPro" id="IPR022998">
    <property type="entry name" value="ThiamineP_synth_TenI"/>
</dbReference>
<evidence type="ECO:0000256" key="2">
    <source>
        <dbReference type="ARBA" id="ARBA00022977"/>
    </source>
</evidence>
<dbReference type="RefSeq" id="WP_201428132.1">
    <property type="nucleotide sequence ID" value="NZ_JAEQMG010000132.1"/>
</dbReference>
<reference evidence="4" key="1">
    <citation type="submission" date="2021-01" db="EMBL/GenBank/DDBJ databases">
        <title>Genome public.</title>
        <authorList>
            <person name="Liu C."/>
            <person name="Sun Q."/>
        </authorList>
    </citation>
    <scope>NUCLEOTIDE SEQUENCE</scope>
    <source>
        <strain evidence="4">M6</strain>
    </source>
</reference>
<accession>A0A934WT09</accession>
<dbReference type="SUPFAM" id="SSF51391">
    <property type="entry name" value="Thiamin phosphate synthase"/>
    <property type="match status" value="1"/>
</dbReference>
<dbReference type="GO" id="GO:0009228">
    <property type="term" value="P:thiamine biosynthetic process"/>
    <property type="evidence" value="ECO:0007669"/>
    <property type="project" value="UniProtKB-KW"/>
</dbReference>
<evidence type="ECO:0000313" key="5">
    <source>
        <dbReference type="Proteomes" id="UP000633365"/>
    </source>
</evidence>
<dbReference type="InterPro" id="IPR013785">
    <property type="entry name" value="Aldolase_TIM"/>
</dbReference>
<keyword evidence="5" id="KW-1185">Reference proteome</keyword>
<organism evidence="4 5">
    <name type="scientific">Ruminococcus difficilis</name>
    <dbReference type="NCBI Taxonomy" id="2763069"/>
    <lineage>
        <taxon>Bacteria</taxon>
        <taxon>Bacillati</taxon>
        <taxon>Bacillota</taxon>
        <taxon>Clostridia</taxon>
        <taxon>Eubacteriales</taxon>
        <taxon>Oscillospiraceae</taxon>
        <taxon>Ruminococcus</taxon>
    </lineage>
</organism>
<dbReference type="CDD" id="cd00564">
    <property type="entry name" value="TMP_TenI"/>
    <property type="match status" value="1"/>
</dbReference>
<dbReference type="Pfam" id="PF02581">
    <property type="entry name" value="TMP-TENI"/>
    <property type="match status" value="1"/>
</dbReference>
<comment type="caution">
    <text evidence="4">The sequence shown here is derived from an EMBL/GenBank/DDBJ whole genome shotgun (WGS) entry which is preliminary data.</text>
</comment>